<evidence type="ECO:0000313" key="11">
    <source>
        <dbReference type="EMBL" id="KAH0960720.1"/>
    </source>
</evidence>
<keyword evidence="10" id="KW-0472">Membrane</keyword>
<gene>
    <name evidence="11" type="ORF">HRG_07873</name>
</gene>
<name>A0A9P8MT27_9HYPO</name>
<dbReference type="Gene3D" id="1.10.630.10">
    <property type="entry name" value="Cytochrome P450"/>
    <property type="match status" value="1"/>
</dbReference>
<accession>A0A9P8MT27</accession>
<dbReference type="Pfam" id="PF00067">
    <property type="entry name" value="p450"/>
    <property type="match status" value="1"/>
</dbReference>
<keyword evidence="7" id="KW-0560">Oxidoreductase</keyword>
<reference evidence="11" key="1">
    <citation type="submission" date="2021-09" db="EMBL/GenBank/DDBJ databases">
        <title>A high-quality genome of the endoparasitic fungus Hirsutella rhossiliensis with a comparison of Hirsutella genomes reveals transposable elements contributing to genome size variation.</title>
        <authorList>
            <person name="Lin R."/>
            <person name="Jiao Y."/>
            <person name="Sun X."/>
            <person name="Ling J."/>
            <person name="Xie B."/>
            <person name="Cheng X."/>
        </authorList>
    </citation>
    <scope>NUCLEOTIDE SEQUENCE</scope>
    <source>
        <strain evidence="11">HR02</strain>
    </source>
</reference>
<dbReference type="InterPro" id="IPR001128">
    <property type="entry name" value="Cyt_P450"/>
</dbReference>
<dbReference type="InterPro" id="IPR047146">
    <property type="entry name" value="Cyt_P450_E_CYP52_fungi"/>
</dbReference>
<evidence type="ECO:0000256" key="7">
    <source>
        <dbReference type="ARBA" id="ARBA00023002"/>
    </source>
</evidence>
<evidence type="ECO:0000256" key="3">
    <source>
        <dbReference type="ARBA" id="ARBA00010617"/>
    </source>
</evidence>
<keyword evidence="8" id="KW-0408">Iron</keyword>
<protein>
    <submittedName>
        <fullName evidence="11">Cytochrome p450 domain-containing protein</fullName>
    </submittedName>
</protein>
<dbReference type="GO" id="GO:0016020">
    <property type="term" value="C:membrane"/>
    <property type="evidence" value="ECO:0007669"/>
    <property type="project" value="UniProtKB-SubCell"/>
</dbReference>
<evidence type="ECO:0000256" key="9">
    <source>
        <dbReference type="ARBA" id="ARBA00023033"/>
    </source>
</evidence>
<dbReference type="PANTHER" id="PTHR24287:SF5">
    <property type="entry name" value="P450, PUTATIVE (EUROFUNG)-RELATED"/>
    <property type="match status" value="1"/>
</dbReference>
<dbReference type="GO" id="GO:0016705">
    <property type="term" value="F:oxidoreductase activity, acting on paired donors, with incorporation or reduction of molecular oxygen"/>
    <property type="evidence" value="ECO:0007669"/>
    <property type="project" value="InterPro"/>
</dbReference>
<comment type="caution">
    <text evidence="11">The sequence shown here is derived from an EMBL/GenBank/DDBJ whole genome shotgun (WGS) entry which is preliminary data.</text>
</comment>
<dbReference type="GO" id="GO:0004497">
    <property type="term" value="F:monooxygenase activity"/>
    <property type="evidence" value="ECO:0007669"/>
    <property type="project" value="UniProtKB-KW"/>
</dbReference>
<dbReference type="EMBL" id="JAIZPD010000009">
    <property type="protein sequence ID" value="KAH0960720.1"/>
    <property type="molecule type" value="Genomic_DNA"/>
</dbReference>
<dbReference type="PANTHER" id="PTHR24287">
    <property type="entry name" value="P450, PUTATIVE (EUROFUNG)-RELATED"/>
    <property type="match status" value="1"/>
</dbReference>
<comment type="similarity">
    <text evidence="3">Belongs to the cytochrome P450 family.</text>
</comment>
<keyword evidence="4" id="KW-0812">Transmembrane</keyword>
<dbReference type="OrthoDB" id="1470350at2759"/>
<dbReference type="GO" id="GO:0005506">
    <property type="term" value="F:iron ion binding"/>
    <property type="evidence" value="ECO:0007669"/>
    <property type="project" value="InterPro"/>
</dbReference>
<evidence type="ECO:0000313" key="12">
    <source>
        <dbReference type="Proteomes" id="UP000824596"/>
    </source>
</evidence>
<sequence>MYITSCPPDSKHGQDWVNVFDVLGVAGTPTYETLKDRKYGTNVLNETLRLHPAVPLNMRQALQTTMISGAPGEPDIVLLNGDTVTIHTLGIHGRRNLYLVVSDQFADPAVFIPICVGQNFALTEMAFCLVRVAQRFERTEYRDE</sequence>
<comment type="subcellular location">
    <subcellularLocation>
        <location evidence="2">Membrane</location>
        <topology evidence="2">Single-pass membrane protein</topology>
    </subcellularLocation>
</comment>
<keyword evidence="6" id="KW-1133">Transmembrane helix</keyword>
<dbReference type="RefSeq" id="XP_044718233.1">
    <property type="nucleotide sequence ID" value="XM_044866344.1"/>
</dbReference>
<evidence type="ECO:0000256" key="6">
    <source>
        <dbReference type="ARBA" id="ARBA00022989"/>
    </source>
</evidence>
<evidence type="ECO:0000256" key="5">
    <source>
        <dbReference type="ARBA" id="ARBA00022723"/>
    </source>
</evidence>
<dbReference type="InterPro" id="IPR036396">
    <property type="entry name" value="Cyt_P450_sf"/>
</dbReference>
<evidence type="ECO:0000256" key="4">
    <source>
        <dbReference type="ARBA" id="ARBA00022692"/>
    </source>
</evidence>
<organism evidence="11 12">
    <name type="scientific">Hirsutella rhossiliensis</name>
    <dbReference type="NCBI Taxonomy" id="111463"/>
    <lineage>
        <taxon>Eukaryota</taxon>
        <taxon>Fungi</taxon>
        <taxon>Dikarya</taxon>
        <taxon>Ascomycota</taxon>
        <taxon>Pezizomycotina</taxon>
        <taxon>Sordariomycetes</taxon>
        <taxon>Hypocreomycetidae</taxon>
        <taxon>Hypocreales</taxon>
        <taxon>Ophiocordycipitaceae</taxon>
        <taxon>Hirsutella</taxon>
    </lineage>
</organism>
<comment type="cofactor">
    <cofactor evidence="1">
        <name>heme</name>
        <dbReference type="ChEBI" id="CHEBI:30413"/>
    </cofactor>
</comment>
<evidence type="ECO:0000256" key="10">
    <source>
        <dbReference type="ARBA" id="ARBA00023136"/>
    </source>
</evidence>
<keyword evidence="12" id="KW-1185">Reference proteome</keyword>
<dbReference type="AlphaFoldDB" id="A0A9P8MT27"/>
<proteinExistence type="inferred from homology"/>
<dbReference type="Proteomes" id="UP000824596">
    <property type="component" value="Unassembled WGS sequence"/>
</dbReference>
<keyword evidence="5" id="KW-0479">Metal-binding</keyword>
<dbReference type="SUPFAM" id="SSF48264">
    <property type="entry name" value="Cytochrome P450"/>
    <property type="match status" value="1"/>
</dbReference>
<evidence type="ECO:0000256" key="2">
    <source>
        <dbReference type="ARBA" id="ARBA00004167"/>
    </source>
</evidence>
<dbReference type="GeneID" id="68357002"/>
<evidence type="ECO:0000256" key="8">
    <source>
        <dbReference type="ARBA" id="ARBA00023004"/>
    </source>
</evidence>
<evidence type="ECO:0000256" key="1">
    <source>
        <dbReference type="ARBA" id="ARBA00001971"/>
    </source>
</evidence>
<dbReference type="GO" id="GO:0020037">
    <property type="term" value="F:heme binding"/>
    <property type="evidence" value="ECO:0007669"/>
    <property type="project" value="InterPro"/>
</dbReference>
<keyword evidence="9" id="KW-0503">Monooxygenase</keyword>